<dbReference type="InterPro" id="IPR000953">
    <property type="entry name" value="Chromo/chromo_shadow_dom"/>
</dbReference>
<dbReference type="PANTHER" id="PTHR22812">
    <property type="entry name" value="CHROMOBOX PROTEIN"/>
    <property type="match status" value="1"/>
</dbReference>
<keyword evidence="6" id="KW-1185">Reference proteome</keyword>
<dbReference type="InterPro" id="IPR023780">
    <property type="entry name" value="Chromo_domain"/>
</dbReference>
<dbReference type="InterPro" id="IPR051219">
    <property type="entry name" value="Heterochromatin_chromo-domain"/>
</dbReference>
<dbReference type="WBParaSite" id="ACOC_0000667701-mRNA-1">
    <property type="protein sequence ID" value="ACOC_0000667701-mRNA-1"/>
    <property type="gene ID" value="ACOC_0000667701"/>
</dbReference>
<comment type="subcellular location">
    <subcellularLocation>
        <location evidence="1">Nucleus</location>
    </subcellularLocation>
</comment>
<proteinExistence type="predicted"/>
<evidence type="ECO:0000313" key="7">
    <source>
        <dbReference type="WBParaSite" id="ACOC_0000667701-mRNA-1"/>
    </source>
</evidence>
<dbReference type="AlphaFoldDB" id="A0A0R3PNM3"/>
<dbReference type="SMART" id="SM00298">
    <property type="entry name" value="CHROMO"/>
    <property type="match status" value="1"/>
</dbReference>
<protein>
    <submittedName>
        <fullName evidence="7">Chromo domain-containing protein</fullName>
    </submittedName>
</protein>
<keyword evidence="2" id="KW-0539">Nucleus</keyword>
<feature type="compositionally biased region" description="Polar residues" evidence="3">
    <location>
        <begin position="169"/>
        <end position="183"/>
    </location>
</feature>
<organism evidence="7">
    <name type="scientific">Angiostrongylus costaricensis</name>
    <name type="common">Nematode worm</name>
    <dbReference type="NCBI Taxonomy" id="334426"/>
    <lineage>
        <taxon>Eukaryota</taxon>
        <taxon>Metazoa</taxon>
        <taxon>Ecdysozoa</taxon>
        <taxon>Nematoda</taxon>
        <taxon>Chromadorea</taxon>
        <taxon>Rhabditida</taxon>
        <taxon>Rhabditina</taxon>
        <taxon>Rhabditomorpha</taxon>
        <taxon>Strongyloidea</taxon>
        <taxon>Metastrongylidae</taxon>
        <taxon>Angiostrongylus</taxon>
    </lineage>
</organism>
<evidence type="ECO:0000256" key="3">
    <source>
        <dbReference type="SAM" id="MobiDB-lite"/>
    </source>
</evidence>
<name>A0A0R3PNM3_ANGCS</name>
<reference evidence="5 6" key="2">
    <citation type="submission" date="2018-11" db="EMBL/GenBank/DDBJ databases">
        <authorList>
            <consortium name="Pathogen Informatics"/>
        </authorList>
    </citation>
    <scope>NUCLEOTIDE SEQUENCE [LARGE SCALE GENOMIC DNA]</scope>
    <source>
        <strain evidence="5 6">Costa Rica</strain>
    </source>
</reference>
<reference evidence="7" key="1">
    <citation type="submission" date="2017-02" db="UniProtKB">
        <authorList>
            <consortium name="WormBaseParasite"/>
        </authorList>
    </citation>
    <scope>IDENTIFICATION</scope>
</reference>
<dbReference type="OMA" id="YTVTWVG"/>
<feature type="compositionally biased region" description="Low complexity" evidence="3">
    <location>
        <begin position="151"/>
        <end position="168"/>
    </location>
</feature>
<dbReference type="SUPFAM" id="SSF54160">
    <property type="entry name" value="Chromo domain-like"/>
    <property type="match status" value="1"/>
</dbReference>
<evidence type="ECO:0000259" key="4">
    <source>
        <dbReference type="PROSITE" id="PS50013"/>
    </source>
</evidence>
<dbReference type="EMBL" id="UYYA01003968">
    <property type="protein sequence ID" value="VDM58263.1"/>
    <property type="molecule type" value="Genomic_DNA"/>
</dbReference>
<dbReference type="GO" id="GO:0005634">
    <property type="term" value="C:nucleus"/>
    <property type="evidence" value="ECO:0007669"/>
    <property type="project" value="UniProtKB-SubCell"/>
</dbReference>
<feature type="domain" description="Chromo" evidence="4">
    <location>
        <begin position="37"/>
        <end position="86"/>
    </location>
</feature>
<evidence type="ECO:0000313" key="6">
    <source>
        <dbReference type="Proteomes" id="UP000267027"/>
    </source>
</evidence>
<sequence length="288" mass="31704">MQSERSPNGRQKRASLIRAAENIKKAVPKRRQHDDEFEVESIISHTVRNEQILYTVTWVGYPGETTEVTEDDLKNCQELLQAYKSKLISCGSLETKTSGDDSASRPEDAKRRSTGGENRSERLSSSSPTKRVDRGDIVNDTMKNAANAKVNSTQKTKTKKNTSASESNGVSKCNGDTSSSPPNKRTRKTKHEIVPDAQLGYTNGCAVDAYKGFSNNYPEPVVLVSYKEPLPCGFESKQDEIVPIRLIAEADPKVKFPLVYSCELEAGTNVCPSVMKLAVIVITMAVLL</sequence>
<dbReference type="PROSITE" id="PS50013">
    <property type="entry name" value="CHROMO_2"/>
    <property type="match status" value="1"/>
</dbReference>
<feature type="region of interest" description="Disordered" evidence="3">
    <location>
        <begin position="92"/>
        <end position="190"/>
    </location>
</feature>
<evidence type="ECO:0000313" key="5">
    <source>
        <dbReference type="EMBL" id="VDM58263.1"/>
    </source>
</evidence>
<dbReference type="Pfam" id="PF00385">
    <property type="entry name" value="Chromo"/>
    <property type="match status" value="1"/>
</dbReference>
<dbReference type="OrthoDB" id="433924at2759"/>
<dbReference type="Gene3D" id="2.40.50.40">
    <property type="match status" value="1"/>
</dbReference>
<dbReference type="Proteomes" id="UP000267027">
    <property type="component" value="Unassembled WGS sequence"/>
</dbReference>
<gene>
    <name evidence="5" type="ORF">ACOC_LOCUS6678</name>
</gene>
<dbReference type="InterPro" id="IPR016197">
    <property type="entry name" value="Chromo-like_dom_sf"/>
</dbReference>
<accession>A0A0R3PNM3</accession>
<feature type="compositionally biased region" description="Basic and acidic residues" evidence="3">
    <location>
        <begin position="97"/>
        <end position="111"/>
    </location>
</feature>
<dbReference type="STRING" id="334426.A0A0R3PNM3"/>
<evidence type="ECO:0000256" key="2">
    <source>
        <dbReference type="ARBA" id="ARBA00023242"/>
    </source>
</evidence>
<evidence type="ECO:0000256" key="1">
    <source>
        <dbReference type="ARBA" id="ARBA00004123"/>
    </source>
</evidence>